<sequence>MSLKVTNSTEVPKGCIQLTRDEALIYQWKQVKNWPERWDVWPYLYGIPALGFMAGLGGLKINNHYRLKLKLRRYGLGSTMFAMTLTPAIFSVTTHCLFVISDLFLNQNNCLLCLQTRAIGFQLLTSIIYPAVMSPSANFMFATRHGTYPLPYWKDYKNTLKLWFTMNKSLAPKMKIFIPLQILAAGFLTYMEAESLYNIRSKMENNEIEKLPEIDF</sequence>
<dbReference type="PANTHER" id="PTHR16296">
    <property type="entry name" value="UNCHARACTERIZED HYPOTHALAMUS PROTEIN HT007"/>
    <property type="match status" value="1"/>
</dbReference>
<proteinExistence type="predicted"/>
<comment type="subcellular location">
    <subcellularLocation>
        <location evidence="1">Mitochondrion membrane</location>
        <topology evidence="1">Multi-pass membrane protein</topology>
    </subcellularLocation>
</comment>
<reference evidence="7" key="1">
    <citation type="journal article" date="2023" name="bioRxiv">
        <title>Scaffold-level genome assemblies of two parasitoid biocontrol wasps reveal the parthenogenesis mechanism and an associated novel virus.</title>
        <authorList>
            <person name="Inwood S."/>
            <person name="Skelly J."/>
            <person name="Guhlin J."/>
            <person name="Harrop T."/>
            <person name="Goldson S."/>
            <person name="Dearden P."/>
        </authorList>
    </citation>
    <scope>NUCLEOTIDE SEQUENCE</scope>
    <source>
        <strain evidence="7">Lincoln</strain>
        <tissue evidence="7">Whole body</tissue>
    </source>
</reference>
<dbReference type="GO" id="GO:0032981">
    <property type="term" value="P:mitochondrial respiratory chain complex I assembly"/>
    <property type="evidence" value="ECO:0007669"/>
    <property type="project" value="TreeGrafter"/>
</dbReference>
<evidence type="ECO:0000256" key="2">
    <source>
        <dbReference type="ARBA" id="ARBA00022692"/>
    </source>
</evidence>
<feature type="transmembrane region" description="Helical" evidence="6">
    <location>
        <begin position="40"/>
        <end position="59"/>
    </location>
</feature>
<evidence type="ECO:0000313" key="8">
    <source>
        <dbReference type="Proteomes" id="UP001168972"/>
    </source>
</evidence>
<dbReference type="Pfam" id="PF07114">
    <property type="entry name" value="TMEM126"/>
    <property type="match status" value="1"/>
</dbReference>
<dbReference type="AlphaFoldDB" id="A0AA39L2H7"/>
<reference evidence="7" key="2">
    <citation type="submission" date="2023-03" db="EMBL/GenBank/DDBJ databases">
        <authorList>
            <person name="Inwood S.N."/>
            <person name="Skelly J.G."/>
            <person name="Guhlin J."/>
            <person name="Harrop T.W.R."/>
            <person name="Goldson S.G."/>
            <person name="Dearden P.K."/>
        </authorList>
    </citation>
    <scope>NUCLEOTIDE SEQUENCE</scope>
    <source>
        <strain evidence="7">Lincoln</strain>
        <tissue evidence="7">Whole body</tissue>
    </source>
</reference>
<evidence type="ECO:0000256" key="1">
    <source>
        <dbReference type="ARBA" id="ARBA00004225"/>
    </source>
</evidence>
<dbReference type="PANTHER" id="PTHR16296:SF2">
    <property type="entry name" value="TRANSMEMBRANE PROTEIN 126A"/>
    <property type="match status" value="1"/>
</dbReference>
<keyword evidence="5 6" id="KW-0472">Membrane</keyword>
<organism evidence="7 8">
    <name type="scientific">Microctonus hyperodae</name>
    <name type="common">Parasitoid wasp</name>
    <dbReference type="NCBI Taxonomy" id="165561"/>
    <lineage>
        <taxon>Eukaryota</taxon>
        <taxon>Metazoa</taxon>
        <taxon>Ecdysozoa</taxon>
        <taxon>Arthropoda</taxon>
        <taxon>Hexapoda</taxon>
        <taxon>Insecta</taxon>
        <taxon>Pterygota</taxon>
        <taxon>Neoptera</taxon>
        <taxon>Endopterygota</taxon>
        <taxon>Hymenoptera</taxon>
        <taxon>Apocrita</taxon>
        <taxon>Ichneumonoidea</taxon>
        <taxon>Braconidae</taxon>
        <taxon>Euphorinae</taxon>
        <taxon>Microctonus</taxon>
    </lineage>
</organism>
<feature type="transmembrane region" description="Helical" evidence="6">
    <location>
        <begin position="80"/>
        <end position="100"/>
    </location>
</feature>
<evidence type="ECO:0000256" key="6">
    <source>
        <dbReference type="SAM" id="Phobius"/>
    </source>
</evidence>
<keyword evidence="2 6" id="KW-0812">Transmembrane</keyword>
<evidence type="ECO:0000313" key="7">
    <source>
        <dbReference type="EMBL" id="KAK0182426.1"/>
    </source>
</evidence>
<evidence type="ECO:0000256" key="3">
    <source>
        <dbReference type="ARBA" id="ARBA00022989"/>
    </source>
</evidence>
<feature type="transmembrane region" description="Helical" evidence="6">
    <location>
        <begin position="176"/>
        <end position="193"/>
    </location>
</feature>
<dbReference type="EMBL" id="JAQQBR010000001">
    <property type="protein sequence ID" value="KAK0182426.1"/>
    <property type="molecule type" value="Genomic_DNA"/>
</dbReference>
<keyword evidence="4" id="KW-0496">Mitochondrion</keyword>
<evidence type="ECO:0000256" key="5">
    <source>
        <dbReference type="ARBA" id="ARBA00023136"/>
    </source>
</evidence>
<dbReference type="InterPro" id="IPR009801">
    <property type="entry name" value="TMEM126"/>
</dbReference>
<protein>
    <submittedName>
        <fullName evidence="7">Uncharacterized protein</fullName>
    </submittedName>
</protein>
<evidence type="ECO:0000256" key="4">
    <source>
        <dbReference type="ARBA" id="ARBA00023128"/>
    </source>
</evidence>
<keyword evidence="8" id="KW-1185">Reference proteome</keyword>
<gene>
    <name evidence="7" type="ORF">PV327_000568</name>
</gene>
<dbReference type="Proteomes" id="UP001168972">
    <property type="component" value="Unassembled WGS sequence"/>
</dbReference>
<keyword evidence="3 6" id="KW-1133">Transmembrane helix</keyword>
<comment type="caution">
    <text evidence="7">The sequence shown here is derived from an EMBL/GenBank/DDBJ whole genome shotgun (WGS) entry which is preliminary data.</text>
</comment>
<dbReference type="GO" id="GO:0031966">
    <property type="term" value="C:mitochondrial membrane"/>
    <property type="evidence" value="ECO:0007669"/>
    <property type="project" value="UniProtKB-SubCell"/>
</dbReference>
<name>A0AA39L2H7_MICHY</name>
<accession>A0AA39L2H7</accession>